<feature type="compositionally biased region" description="Basic and acidic residues" evidence="3">
    <location>
        <begin position="33"/>
        <end position="60"/>
    </location>
</feature>
<sequence>MPPRGPDFPSSFLDLDEMMVDFKFFWPNKREYSPVDVQDDHSPADEKLLDKTESFESPRRHEPRRGSAPIPWIVLTFIFAGLSGLLLFHDLRRGGRGSFDTGYHNDMILARPAIEVSQVKFTGGIKFHDNGTMYRDNGPGPAYVGRPTPEMDEAWEQLIGTRYLAFTEEQKASFSVRIDKGSADGLYRAGPDVFHSLHCVDKLRQTIDGYLYDMPEKVDERRNNVLHIEHCLDFLRQLVQCTSDLTPIPLVYSVGAGMEVPDFEQLHTCRSFDTIHRWAMKQNQDALNTLEE</sequence>
<organism evidence="5 6">
    <name type="scientific">Fonsecaea erecta</name>
    <dbReference type="NCBI Taxonomy" id="1367422"/>
    <lineage>
        <taxon>Eukaryota</taxon>
        <taxon>Fungi</taxon>
        <taxon>Dikarya</taxon>
        <taxon>Ascomycota</taxon>
        <taxon>Pezizomycotina</taxon>
        <taxon>Eurotiomycetes</taxon>
        <taxon>Chaetothyriomycetidae</taxon>
        <taxon>Chaetothyriales</taxon>
        <taxon>Herpotrichiellaceae</taxon>
        <taxon>Fonsecaea</taxon>
    </lineage>
</organism>
<keyword evidence="4" id="KW-0472">Membrane</keyword>
<comment type="similarity">
    <text evidence="2">Belongs to the ustYa family.</text>
</comment>
<dbReference type="AlphaFoldDB" id="A0A178ZYV7"/>
<comment type="pathway">
    <text evidence="1">Mycotoxin biosynthesis.</text>
</comment>
<dbReference type="RefSeq" id="XP_018697868.1">
    <property type="nucleotide sequence ID" value="XM_018831989.1"/>
</dbReference>
<feature type="transmembrane region" description="Helical" evidence="4">
    <location>
        <begin position="70"/>
        <end position="88"/>
    </location>
</feature>
<dbReference type="Proteomes" id="UP000078343">
    <property type="component" value="Unassembled WGS sequence"/>
</dbReference>
<evidence type="ECO:0008006" key="7">
    <source>
        <dbReference type="Google" id="ProtNLM"/>
    </source>
</evidence>
<evidence type="ECO:0000256" key="4">
    <source>
        <dbReference type="SAM" id="Phobius"/>
    </source>
</evidence>
<dbReference type="PANTHER" id="PTHR33365">
    <property type="entry name" value="YALI0B05434P"/>
    <property type="match status" value="1"/>
</dbReference>
<evidence type="ECO:0000313" key="6">
    <source>
        <dbReference type="Proteomes" id="UP000078343"/>
    </source>
</evidence>
<evidence type="ECO:0000256" key="3">
    <source>
        <dbReference type="SAM" id="MobiDB-lite"/>
    </source>
</evidence>
<dbReference type="EMBL" id="LVYI01000001">
    <property type="protein sequence ID" value="OAP64501.1"/>
    <property type="molecule type" value="Genomic_DNA"/>
</dbReference>
<evidence type="ECO:0000256" key="2">
    <source>
        <dbReference type="ARBA" id="ARBA00035112"/>
    </source>
</evidence>
<evidence type="ECO:0000256" key="1">
    <source>
        <dbReference type="ARBA" id="ARBA00004685"/>
    </source>
</evidence>
<dbReference type="OrthoDB" id="4133761at2759"/>
<keyword evidence="4" id="KW-1133">Transmembrane helix</keyword>
<reference evidence="5" key="1">
    <citation type="submission" date="2016-04" db="EMBL/GenBank/DDBJ databases">
        <title>Draft genome of Fonsecaea erecta CBS 125763.</title>
        <authorList>
            <person name="Weiss V.A."/>
            <person name="Vicente V.A."/>
            <person name="Raittz R.T."/>
            <person name="Moreno L.F."/>
            <person name="De Souza E.M."/>
            <person name="Pedrosa F.O."/>
            <person name="Steffens M.B."/>
            <person name="Faoro H."/>
            <person name="Tadra-Sfeir M.Z."/>
            <person name="Najafzadeh M.J."/>
            <person name="Felipe M.S."/>
            <person name="Teixeira M."/>
            <person name="Sun J."/>
            <person name="Xi L."/>
            <person name="Gomes R."/>
            <person name="De Azevedo C.M."/>
            <person name="Salgado C.G."/>
            <person name="Da Silva M.B."/>
            <person name="Nascimento M.F."/>
            <person name="Queiroz-Telles F."/>
            <person name="Attili D.S."/>
            <person name="Gorbushina A."/>
        </authorList>
    </citation>
    <scope>NUCLEOTIDE SEQUENCE [LARGE SCALE GENOMIC DNA]</scope>
    <source>
        <strain evidence="5">CBS 125763</strain>
    </source>
</reference>
<dbReference type="Pfam" id="PF11807">
    <property type="entry name" value="UstYa"/>
    <property type="match status" value="1"/>
</dbReference>
<protein>
    <recommendedName>
        <fullName evidence="7">Tat pathway signal sequence</fullName>
    </recommendedName>
</protein>
<dbReference type="PANTHER" id="PTHR33365:SF4">
    <property type="entry name" value="CYCLOCHLOROTINE BIOSYNTHESIS PROTEIN O"/>
    <property type="match status" value="1"/>
</dbReference>
<keyword evidence="6" id="KW-1185">Reference proteome</keyword>
<dbReference type="InterPro" id="IPR021765">
    <property type="entry name" value="UstYa-like"/>
</dbReference>
<feature type="region of interest" description="Disordered" evidence="3">
    <location>
        <begin position="33"/>
        <end position="65"/>
    </location>
</feature>
<accession>A0A178ZYV7</accession>
<proteinExistence type="inferred from homology"/>
<name>A0A178ZYV7_9EURO</name>
<keyword evidence="4" id="KW-0812">Transmembrane</keyword>
<dbReference type="GO" id="GO:0043386">
    <property type="term" value="P:mycotoxin biosynthetic process"/>
    <property type="evidence" value="ECO:0007669"/>
    <property type="project" value="InterPro"/>
</dbReference>
<evidence type="ECO:0000313" key="5">
    <source>
        <dbReference type="EMBL" id="OAP64501.1"/>
    </source>
</evidence>
<gene>
    <name evidence="5" type="ORF">AYL99_00473</name>
</gene>
<dbReference type="STRING" id="1367422.A0A178ZYV7"/>
<dbReference type="GeneID" id="30004643"/>
<comment type="caution">
    <text evidence="5">The sequence shown here is derived from an EMBL/GenBank/DDBJ whole genome shotgun (WGS) entry which is preliminary data.</text>
</comment>